<evidence type="ECO:0000313" key="3">
    <source>
        <dbReference type="Proteomes" id="UP000619260"/>
    </source>
</evidence>
<name>A0A8J4DWQ5_9ACTN</name>
<gene>
    <name evidence="2" type="ORF">Val02_82280</name>
</gene>
<keyword evidence="3" id="KW-1185">Reference proteome</keyword>
<organism evidence="2 3">
    <name type="scientific">Virgisporangium aliadipatigenens</name>
    <dbReference type="NCBI Taxonomy" id="741659"/>
    <lineage>
        <taxon>Bacteria</taxon>
        <taxon>Bacillati</taxon>
        <taxon>Actinomycetota</taxon>
        <taxon>Actinomycetes</taxon>
        <taxon>Micromonosporales</taxon>
        <taxon>Micromonosporaceae</taxon>
        <taxon>Virgisporangium</taxon>
    </lineage>
</organism>
<accession>A0A8J4DWQ5</accession>
<dbReference type="InterPro" id="IPR041657">
    <property type="entry name" value="HTH_17"/>
</dbReference>
<dbReference type="RefSeq" id="WP_203904746.1">
    <property type="nucleotide sequence ID" value="NZ_BOPF01000046.1"/>
</dbReference>
<comment type="caution">
    <text evidence="2">The sequence shown here is derived from an EMBL/GenBank/DDBJ whole genome shotgun (WGS) entry which is preliminary data.</text>
</comment>
<dbReference type="AlphaFoldDB" id="A0A8J4DWQ5"/>
<proteinExistence type="predicted"/>
<evidence type="ECO:0000313" key="2">
    <source>
        <dbReference type="EMBL" id="GIJ51342.1"/>
    </source>
</evidence>
<evidence type="ECO:0000259" key="1">
    <source>
        <dbReference type="Pfam" id="PF12728"/>
    </source>
</evidence>
<dbReference type="Proteomes" id="UP000619260">
    <property type="component" value="Unassembled WGS sequence"/>
</dbReference>
<dbReference type="Pfam" id="PF12728">
    <property type="entry name" value="HTH_17"/>
    <property type="match status" value="1"/>
</dbReference>
<protein>
    <recommendedName>
        <fullName evidence="1">Helix-turn-helix domain-containing protein</fullName>
    </recommendedName>
</protein>
<sequence length="76" mass="8500">MAYDLAELERRLNAGEWLLPGEAAALLDVSRSTMVRLLNAGTIGHRKKPGAGQYRICNPSDVKRLLDDARREHRAD</sequence>
<feature type="domain" description="Helix-turn-helix" evidence="1">
    <location>
        <begin position="20"/>
        <end position="56"/>
    </location>
</feature>
<dbReference type="EMBL" id="BOPF01000046">
    <property type="protein sequence ID" value="GIJ51342.1"/>
    <property type="molecule type" value="Genomic_DNA"/>
</dbReference>
<reference evidence="2" key="1">
    <citation type="submission" date="2021-01" db="EMBL/GenBank/DDBJ databases">
        <title>Whole genome shotgun sequence of Virgisporangium aliadipatigenens NBRC 105644.</title>
        <authorList>
            <person name="Komaki H."/>
            <person name="Tamura T."/>
        </authorList>
    </citation>
    <scope>NUCLEOTIDE SEQUENCE</scope>
    <source>
        <strain evidence="2">NBRC 105644</strain>
    </source>
</reference>